<comment type="caution">
    <text evidence="6">The sequence shown here is derived from an EMBL/GenBank/DDBJ whole genome shotgun (WGS) entry which is preliminary data.</text>
</comment>
<dbReference type="Proteomes" id="UP001194468">
    <property type="component" value="Unassembled WGS sequence"/>
</dbReference>
<evidence type="ECO:0000256" key="2">
    <source>
        <dbReference type="PROSITE-ProRule" id="PRU00192"/>
    </source>
</evidence>
<dbReference type="AlphaFoldDB" id="A0AAD4GH18"/>
<feature type="compositionally biased region" description="Gly residues" evidence="3">
    <location>
        <begin position="68"/>
        <end position="96"/>
    </location>
</feature>
<reference evidence="6" key="2">
    <citation type="journal article" date="2020" name="Nat. Commun.">
        <title>Large-scale genome sequencing of mycorrhizal fungi provides insights into the early evolution of symbiotic traits.</title>
        <authorList>
            <person name="Miyauchi S."/>
            <person name="Kiss E."/>
            <person name="Kuo A."/>
            <person name="Drula E."/>
            <person name="Kohler A."/>
            <person name="Sanchez-Garcia M."/>
            <person name="Morin E."/>
            <person name="Andreopoulos B."/>
            <person name="Barry K.W."/>
            <person name="Bonito G."/>
            <person name="Buee M."/>
            <person name="Carver A."/>
            <person name="Chen C."/>
            <person name="Cichocki N."/>
            <person name="Clum A."/>
            <person name="Culley D."/>
            <person name="Crous P.W."/>
            <person name="Fauchery L."/>
            <person name="Girlanda M."/>
            <person name="Hayes R.D."/>
            <person name="Keri Z."/>
            <person name="LaButti K."/>
            <person name="Lipzen A."/>
            <person name="Lombard V."/>
            <person name="Magnuson J."/>
            <person name="Maillard F."/>
            <person name="Murat C."/>
            <person name="Nolan M."/>
            <person name="Ohm R.A."/>
            <person name="Pangilinan J."/>
            <person name="Pereira M.F."/>
            <person name="Perotto S."/>
            <person name="Peter M."/>
            <person name="Pfister S."/>
            <person name="Riley R."/>
            <person name="Sitrit Y."/>
            <person name="Stielow J.B."/>
            <person name="Szollosi G."/>
            <person name="Zifcakova L."/>
            <person name="Stursova M."/>
            <person name="Spatafora J.W."/>
            <person name="Tedersoo L."/>
            <person name="Vaario L.M."/>
            <person name="Yamada A."/>
            <person name="Yan M."/>
            <person name="Wang P."/>
            <person name="Xu J."/>
            <person name="Bruns T."/>
            <person name="Baldrian P."/>
            <person name="Vilgalys R."/>
            <person name="Dunand C."/>
            <person name="Henrissat B."/>
            <person name="Grigoriev I.V."/>
            <person name="Hibbett D."/>
            <person name="Nagy L.G."/>
            <person name="Martin F.M."/>
        </authorList>
    </citation>
    <scope>NUCLEOTIDE SEQUENCE</scope>
    <source>
        <strain evidence="6">BED1</strain>
    </source>
</reference>
<dbReference type="Gene3D" id="2.30.30.40">
    <property type="entry name" value="SH3 Domains"/>
    <property type="match status" value="1"/>
</dbReference>
<keyword evidence="7" id="KW-1185">Reference proteome</keyword>
<keyword evidence="4" id="KW-0812">Transmembrane</keyword>
<feature type="region of interest" description="Disordered" evidence="3">
    <location>
        <begin position="273"/>
        <end position="298"/>
    </location>
</feature>
<gene>
    <name evidence="6" type="ORF">L210DRAFT_3166291</name>
</gene>
<proteinExistence type="predicted"/>
<keyword evidence="4" id="KW-1133">Transmembrane helix</keyword>
<feature type="domain" description="SH3" evidence="5">
    <location>
        <begin position="471"/>
        <end position="545"/>
    </location>
</feature>
<feature type="transmembrane region" description="Helical" evidence="4">
    <location>
        <begin position="228"/>
        <end position="248"/>
    </location>
</feature>
<dbReference type="InterPro" id="IPR036028">
    <property type="entry name" value="SH3-like_dom_sf"/>
</dbReference>
<feature type="compositionally biased region" description="Low complexity" evidence="3">
    <location>
        <begin position="130"/>
        <end position="151"/>
    </location>
</feature>
<sequence>MRRVSEKHRALGRSIAELDARGPSLINAPLPVNGGPVVDQLAAPVVGNGASGGAQPSSSPNPQPSPPGGGNGGGHGNGNGGGGNGNGGGHSNGGGSTPALPPSSTGDGGPAATPLSTVPSPVSPNPVPGQPSSSSRPNSGSNSSSMVSPSTTGGGGNFLGTTGGQTAAVNAASAPSMTSAALGASAPSAPPSDFPSNSVSNTAGIVAPSPTISAAAAVSSGKRFSGGAIAGIIIVGLFFLFPLILLVVRRHSIARRLELRRRWWFGRSALGHDSSLSSGSTRSSMRSNGEVPASRQSARSSFATNFDHGLMFRIDTPSRLSLDLVPDLPPTAEVRERNSILISTGGSVARRESMNSMLSNGSDPHAQYLTVSTGQDNLDPSTPMSVRPFSPSESFAFPKPPPSSTVDSFFISGTPGPASPQSSAATLVHPTTPSRAFMTDFPPAIPTSLHHQTSTPNLALSPFVAAPNPDPFADPVKPEFSVVEVIRRPFAPTLDDELAVQPGDRVHVFQVFDDGWAFVERLSSIASERRERGLIPVDCFRQVDQALPSFLAEKRVSYSDRKVATVL</sequence>
<evidence type="ECO:0000313" key="7">
    <source>
        <dbReference type="Proteomes" id="UP001194468"/>
    </source>
</evidence>
<evidence type="ECO:0000256" key="4">
    <source>
        <dbReference type="SAM" id="Phobius"/>
    </source>
</evidence>
<dbReference type="SUPFAM" id="SSF50044">
    <property type="entry name" value="SH3-domain"/>
    <property type="match status" value="1"/>
</dbReference>
<dbReference type="SMART" id="SM00326">
    <property type="entry name" value="SH3"/>
    <property type="match status" value="1"/>
</dbReference>
<reference evidence="6" key="1">
    <citation type="submission" date="2019-10" db="EMBL/GenBank/DDBJ databases">
        <authorList>
            <consortium name="DOE Joint Genome Institute"/>
            <person name="Kuo A."/>
            <person name="Miyauchi S."/>
            <person name="Kiss E."/>
            <person name="Drula E."/>
            <person name="Kohler A."/>
            <person name="Sanchez-Garcia M."/>
            <person name="Andreopoulos B."/>
            <person name="Barry K.W."/>
            <person name="Bonito G."/>
            <person name="Buee M."/>
            <person name="Carver A."/>
            <person name="Chen C."/>
            <person name="Cichocki N."/>
            <person name="Clum A."/>
            <person name="Culley D."/>
            <person name="Crous P.W."/>
            <person name="Fauchery L."/>
            <person name="Girlanda M."/>
            <person name="Hayes R."/>
            <person name="Keri Z."/>
            <person name="LaButti K."/>
            <person name="Lipzen A."/>
            <person name="Lombard V."/>
            <person name="Magnuson J."/>
            <person name="Maillard F."/>
            <person name="Morin E."/>
            <person name="Murat C."/>
            <person name="Nolan M."/>
            <person name="Ohm R."/>
            <person name="Pangilinan J."/>
            <person name="Pereira M."/>
            <person name="Perotto S."/>
            <person name="Peter M."/>
            <person name="Riley R."/>
            <person name="Sitrit Y."/>
            <person name="Stielow B."/>
            <person name="Szollosi G."/>
            <person name="Zifcakova L."/>
            <person name="Stursova M."/>
            <person name="Spatafora J.W."/>
            <person name="Tedersoo L."/>
            <person name="Vaario L.-M."/>
            <person name="Yamada A."/>
            <person name="Yan M."/>
            <person name="Wang P."/>
            <person name="Xu J."/>
            <person name="Bruns T."/>
            <person name="Baldrian P."/>
            <person name="Vilgalys R."/>
            <person name="Henrissat B."/>
            <person name="Grigoriev I.V."/>
            <person name="Hibbett D."/>
            <person name="Nagy L.G."/>
            <person name="Martin F.M."/>
        </authorList>
    </citation>
    <scope>NUCLEOTIDE SEQUENCE</scope>
    <source>
        <strain evidence="6">BED1</strain>
    </source>
</reference>
<evidence type="ECO:0000313" key="6">
    <source>
        <dbReference type="EMBL" id="KAF8443222.1"/>
    </source>
</evidence>
<keyword evidence="4" id="KW-0472">Membrane</keyword>
<protein>
    <recommendedName>
        <fullName evidence="5">SH3 domain-containing protein</fullName>
    </recommendedName>
</protein>
<feature type="compositionally biased region" description="Low complexity" evidence="3">
    <location>
        <begin position="273"/>
        <end position="289"/>
    </location>
</feature>
<dbReference type="EMBL" id="WHUW01000008">
    <property type="protein sequence ID" value="KAF8443222.1"/>
    <property type="molecule type" value="Genomic_DNA"/>
</dbReference>
<dbReference type="InterPro" id="IPR001452">
    <property type="entry name" value="SH3_domain"/>
</dbReference>
<feature type="region of interest" description="Disordered" evidence="3">
    <location>
        <begin position="1"/>
        <end position="162"/>
    </location>
</feature>
<accession>A0AAD4GH18</accession>
<evidence type="ECO:0000256" key="3">
    <source>
        <dbReference type="SAM" id="MobiDB-lite"/>
    </source>
</evidence>
<dbReference type="PROSITE" id="PS50002">
    <property type="entry name" value="SH3"/>
    <property type="match status" value="1"/>
</dbReference>
<keyword evidence="1 2" id="KW-0728">SH3 domain</keyword>
<feature type="compositionally biased region" description="Gly residues" evidence="3">
    <location>
        <begin position="152"/>
        <end position="162"/>
    </location>
</feature>
<organism evidence="6 7">
    <name type="scientific">Boletus edulis BED1</name>
    <dbReference type="NCBI Taxonomy" id="1328754"/>
    <lineage>
        <taxon>Eukaryota</taxon>
        <taxon>Fungi</taxon>
        <taxon>Dikarya</taxon>
        <taxon>Basidiomycota</taxon>
        <taxon>Agaricomycotina</taxon>
        <taxon>Agaricomycetes</taxon>
        <taxon>Agaricomycetidae</taxon>
        <taxon>Boletales</taxon>
        <taxon>Boletineae</taxon>
        <taxon>Boletaceae</taxon>
        <taxon>Boletoideae</taxon>
        <taxon>Boletus</taxon>
    </lineage>
</organism>
<evidence type="ECO:0000259" key="5">
    <source>
        <dbReference type="PROSITE" id="PS50002"/>
    </source>
</evidence>
<name>A0AAD4GH18_BOLED</name>
<evidence type="ECO:0000256" key="1">
    <source>
        <dbReference type="ARBA" id="ARBA00022443"/>
    </source>
</evidence>